<proteinExistence type="predicted"/>
<dbReference type="OrthoDB" id="10470146at2759"/>
<dbReference type="EMBL" id="DF973413">
    <property type="protein sequence ID" value="GAU30006.1"/>
    <property type="molecule type" value="Genomic_DNA"/>
</dbReference>
<dbReference type="AlphaFoldDB" id="A0A2Z6MBJ6"/>
<reference evidence="2" key="1">
    <citation type="journal article" date="2017" name="Front. Plant Sci.">
        <title>Climate Clever Clovers: New Paradigm to Reduce the Environmental Footprint of Ruminants by Breeding Low Methanogenic Forages Utilizing Haplotype Variation.</title>
        <authorList>
            <person name="Kaur P."/>
            <person name="Appels R."/>
            <person name="Bayer P.E."/>
            <person name="Keeble-Gagnere G."/>
            <person name="Wang J."/>
            <person name="Hirakawa H."/>
            <person name="Shirasawa K."/>
            <person name="Vercoe P."/>
            <person name="Stefanova K."/>
            <person name="Durmic Z."/>
            <person name="Nichols P."/>
            <person name="Revell C."/>
            <person name="Isobe S.N."/>
            <person name="Edwards D."/>
            <person name="Erskine W."/>
        </authorList>
    </citation>
    <scope>NUCLEOTIDE SEQUENCE [LARGE SCALE GENOMIC DNA]</scope>
    <source>
        <strain evidence="2">cv. Daliak</strain>
    </source>
</reference>
<name>A0A2Z6MBJ6_TRISU</name>
<sequence>MLVGVGPTSTQKTQKCPMCGKRVTIDNHVNSVEMVEKHTDMLEAVGRGDDVDSCDFSLLTRGSLGNSPMVWRIGGACLSSTWKTRKFTICVKKGHNQQSCQCILPNENVGNEY</sequence>
<evidence type="ECO:0000313" key="1">
    <source>
        <dbReference type="EMBL" id="GAU30006.1"/>
    </source>
</evidence>
<dbReference type="Proteomes" id="UP000242715">
    <property type="component" value="Unassembled WGS sequence"/>
</dbReference>
<keyword evidence="2" id="KW-1185">Reference proteome</keyword>
<gene>
    <name evidence="1" type="ORF">TSUD_160910</name>
</gene>
<protein>
    <submittedName>
        <fullName evidence="1">Uncharacterized protein</fullName>
    </submittedName>
</protein>
<evidence type="ECO:0000313" key="2">
    <source>
        <dbReference type="Proteomes" id="UP000242715"/>
    </source>
</evidence>
<organism evidence="1 2">
    <name type="scientific">Trifolium subterraneum</name>
    <name type="common">Subterranean clover</name>
    <dbReference type="NCBI Taxonomy" id="3900"/>
    <lineage>
        <taxon>Eukaryota</taxon>
        <taxon>Viridiplantae</taxon>
        <taxon>Streptophyta</taxon>
        <taxon>Embryophyta</taxon>
        <taxon>Tracheophyta</taxon>
        <taxon>Spermatophyta</taxon>
        <taxon>Magnoliopsida</taxon>
        <taxon>eudicotyledons</taxon>
        <taxon>Gunneridae</taxon>
        <taxon>Pentapetalae</taxon>
        <taxon>rosids</taxon>
        <taxon>fabids</taxon>
        <taxon>Fabales</taxon>
        <taxon>Fabaceae</taxon>
        <taxon>Papilionoideae</taxon>
        <taxon>50 kb inversion clade</taxon>
        <taxon>NPAAA clade</taxon>
        <taxon>Hologalegina</taxon>
        <taxon>IRL clade</taxon>
        <taxon>Trifolieae</taxon>
        <taxon>Trifolium</taxon>
    </lineage>
</organism>
<accession>A0A2Z6MBJ6</accession>